<dbReference type="Pfam" id="PF01966">
    <property type="entry name" value="HD"/>
    <property type="match status" value="1"/>
</dbReference>
<evidence type="ECO:0000259" key="1">
    <source>
        <dbReference type="Pfam" id="PF01966"/>
    </source>
</evidence>
<dbReference type="PANTHER" id="PTHR35569">
    <property type="entry name" value="CYANAMIDE HYDRATASE DDI2-RELATED"/>
    <property type="match status" value="1"/>
</dbReference>
<protein>
    <recommendedName>
        <fullName evidence="1">HD domain-containing protein</fullName>
    </recommendedName>
</protein>
<dbReference type="AlphaFoldDB" id="A0A9W9QBQ0"/>
<reference evidence="2" key="2">
    <citation type="journal article" date="2023" name="IMA Fungus">
        <title>Comparative genomic study of the Penicillium genus elucidates a diverse pangenome and 15 lateral gene transfer events.</title>
        <authorList>
            <person name="Petersen C."/>
            <person name="Sorensen T."/>
            <person name="Nielsen M.R."/>
            <person name="Sondergaard T.E."/>
            <person name="Sorensen J.L."/>
            <person name="Fitzpatrick D.A."/>
            <person name="Frisvad J.C."/>
            <person name="Nielsen K.L."/>
        </authorList>
    </citation>
    <scope>NUCLEOTIDE SEQUENCE</scope>
    <source>
        <strain evidence="2">IBT 21472</strain>
    </source>
</reference>
<proteinExistence type="predicted"/>
<dbReference type="EMBL" id="JAPZBO010000001">
    <property type="protein sequence ID" value="KAJ5330746.1"/>
    <property type="molecule type" value="Genomic_DNA"/>
</dbReference>
<organism evidence="2 3">
    <name type="scientific">Penicillium atrosanguineum</name>
    <dbReference type="NCBI Taxonomy" id="1132637"/>
    <lineage>
        <taxon>Eukaryota</taxon>
        <taxon>Fungi</taxon>
        <taxon>Dikarya</taxon>
        <taxon>Ascomycota</taxon>
        <taxon>Pezizomycotina</taxon>
        <taxon>Eurotiomycetes</taxon>
        <taxon>Eurotiomycetidae</taxon>
        <taxon>Eurotiales</taxon>
        <taxon>Aspergillaceae</taxon>
        <taxon>Penicillium</taxon>
    </lineage>
</organism>
<comment type="caution">
    <text evidence="2">The sequence shown here is derived from an EMBL/GenBank/DDBJ whole genome shotgun (WGS) entry which is preliminary data.</text>
</comment>
<dbReference type="CDD" id="cd00077">
    <property type="entry name" value="HDc"/>
    <property type="match status" value="1"/>
</dbReference>
<keyword evidence="3" id="KW-1185">Reference proteome</keyword>
<evidence type="ECO:0000313" key="2">
    <source>
        <dbReference type="EMBL" id="KAJ5330746.1"/>
    </source>
</evidence>
<reference evidence="2" key="1">
    <citation type="submission" date="2022-12" db="EMBL/GenBank/DDBJ databases">
        <authorList>
            <person name="Petersen C."/>
        </authorList>
    </citation>
    <scope>NUCLEOTIDE SEQUENCE</scope>
    <source>
        <strain evidence="2">IBT 21472</strain>
    </source>
</reference>
<dbReference type="SUPFAM" id="SSF109604">
    <property type="entry name" value="HD-domain/PDEase-like"/>
    <property type="match status" value="1"/>
</dbReference>
<feature type="domain" description="HD" evidence="1">
    <location>
        <begin position="2"/>
        <end position="98"/>
    </location>
</feature>
<dbReference type="Proteomes" id="UP001147746">
    <property type="component" value="Unassembled WGS sequence"/>
</dbReference>
<gene>
    <name evidence="2" type="ORF">N7476_000529</name>
</gene>
<dbReference type="Gene3D" id="1.10.3210.10">
    <property type="entry name" value="Hypothetical protein af1432"/>
    <property type="match status" value="1"/>
</dbReference>
<sequence>MRSAYWAMIIAKKLPEFHNNPRLNLEAVFVSCILHDMGWANTPELLSSDKRFEVDSANIARDFIYDEQIHLSTEPWSYDTIQRVWDSIALHTTPSIARHAAPDVALTNLGITADFAGPGLPGPDGKPLITYGEYCAVMKVFPRAGFNSEGFKDIMCWLCRTKPETTYDNFVGEYGCQFGPDGNGEGVEGFKKAWAAGQSSKILMPGLEKLESIDPK</sequence>
<dbReference type="InterPro" id="IPR006674">
    <property type="entry name" value="HD_domain"/>
</dbReference>
<evidence type="ECO:0000313" key="3">
    <source>
        <dbReference type="Proteomes" id="UP001147746"/>
    </source>
</evidence>
<name>A0A9W9QBQ0_9EURO</name>
<dbReference type="InterPro" id="IPR003607">
    <property type="entry name" value="HD/PDEase_dom"/>
</dbReference>
<dbReference type="PANTHER" id="PTHR35569:SF1">
    <property type="entry name" value="CYANAMIDE HYDRATASE DDI2-RELATED"/>
    <property type="match status" value="1"/>
</dbReference>
<accession>A0A9W9QBQ0</accession>